<dbReference type="WBParaSite" id="BXY_1380700.1">
    <property type="protein sequence ID" value="BXY_1380700.1"/>
    <property type="gene ID" value="BXY_1380700"/>
</dbReference>
<dbReference type="Proteomes" id="UP000659654">
    <property type="component" value="Unassembled WGS sequence"/>
</dbReference>
<organism evidence="6 8">
    <name type="scientific">Bursaphelenchus xylophilus</name>
    <name type="common">Pinewood nematode worm</name>
    <name type="synonym">Aphelenchoides xylophilus</name>
    <dbReference type="NCBI Taxonomy" id="6326"/>
    <lineage>
        <taxon>Eukaryota</taxon>
        <taxon>Metazoa</taxon>
        <taxon>Ecdysozoa</taxon>
        <taxon>Nematoda</taxon>
        <taxon>Chromadorea</taxon>
        <taxon>Rhabditida</taxon>
        <taxon>Tylenchina</taxon>
        <taxon>Tylenchomorpha</taxon>
        <taxon>Aphelenchoidea</taxon>
        <taxon>Aphelenchoididae</taxon>
        <taxon>Bursaphelenchus</taxon>
    </lineage>
</organism>
<feature type="domain" description="Sushi" evidence="4">
    <location>
        <begin position="243"/>
        <end position="314"/>
    </location>
</feature>
<evidence type="ECO:0000313" key="8">
    <source>
        <dbReference type="WBParaSite" id="BXY_1380700.1"/>
    </source>
</evidence>
<accession>A0A1I7SL75</accession>
<dbReference type="PROSITE" id="PS50923">
    <property type="entry name" value="SUSHI"/>
    <property type="match status" value="1"/>
</dbReference>
<dbReference type="Proteomes" id="UP000582659">
    <property type="component" value="Unassembled WGS sequence"/>
</dbReference>
<evidence type="ECO:0000256" key="2">
    <source>
        <dbReference type="PROSITE-ProRule" id="PRU00302"/>
    </source>
</evidence>
<dbReference type="OrthoDB" id="5864982at2759"/>
<reference evidence="8" key="1">
    <citation type="submission" date="2016-11" db="UniProtKB">
        <authorList>
            <consortium name="WormBaseParasite"/>
        </authorList>
    </citation>
    <scope>IDENTIFICATION</scope>
</reference>
<evidence type="ECO:0000256" key="1">
    <source>
        <dbReference type="ARBA" id="ARBA00023157"/>
    </source>
</evidence>
<keyword evidence="2" id="KW-0768">Sushi</keyword>
<keyword evidence="7" id="KW-1185">Reference proteome</keyword>
<dbReference type="AlphaFoldDB" id="A0A1I7SL75"/>
<evidence type="ECO:0000313" key="5">
    <source>
        <dbReference type="EMBL" id="CAD5233934.1"/>
    </source>
</evidence>
<evidence type="ECO:0000313" key="6">
    <source>
        <dbReference type="Proteomes" id="UP000095284"/>
    </source>
</evidence>
<evidence type="ECO:0000256" key="3">
    <source>
        <dbReference type="SAM" id="MobiDB-lite"/>
    </source>
</evidence>
<dbReference type="SMART" id="SM00032">
    <property type="entry name" value="CCP"/>
    <property type="match status" value="3"/>
</dbReference>
<dbReference type="Proteomes" id="UP000095284">
    <property type="component" value="Unplaced"/>
</dbReference>
<proteinExistence type="predicted"/>
<keyword evidence="1" id="KW-1015">Disulfide bond</keyword>
<evidence type="ECO:0000259" key="4">
    <source>
        <dbReference type="PROSITE" id="PS50923"/>
    </source>
</evidence>
<dbReference type="InterPro" id="IPR000436">
    <property type="entry name" value="Sushi_SCR_CCP_dom"/>
</dbReference>
<dbReference type="EMBL" id="CAJFDI010000006">
    <property type="protein sequence ID" value="CAD5233934.1"/>
    <property type="molecule type" value="Genomic_DNA"/>
</dbReference>
<dbReference type="EMBL" id="CAJFCV020000006">
    <property type="protein sequence ID" value="CAG9129393.1"/>
    <property type="molecule type" value="Genomic_DNA"/>
</dbReference>
<reference evidence="5" key="2">
    <citation type="submission" date="2020-09" db="EMBL/GenBank/DDBJ databases">
        <authorList>
            <person name="Kikuchi T."/>
        </authorList>
    </citation>
    <scope>NUCLEOTIDE SEQUENCE</scope>
    <source>
        <strain evidence="5">Ka4C1</strain>
    </source>
</reference>
<evidence type="ECO:0000313" key="7">
    <source>
        <dbReference type="Proteomes" id="UP000659654"/>
    </source>
</evidence>
<comment type="caution">
    <text evidence="2">Lacks conserved residue(s) required for the propagation of feature annotation.</text>
</comment>
<feature type="region of interest" description="Disordered" evidence="3">
    <location>
        <begin position="23"/>
        <end position="63"/>
    </location>
</feature>
<protein>
    <submittedName>
        <fullName evidence="5">(pine wood nematode) hypothetical protein</fullName>
    </submittedName>
</protein>
<name>A0A1I7SL75_BURXY</name>
<gene>
    <name evidence="5" type="ORF">BXYJ_LOCUS14025</name>
</gene>
<dbReference type="Pfam" id="PF00084">
    <property type="entry name" value="Sushi"/>
    <property type="match status" value="1"/>
</dbReference>
<sequence length="315" mass="32667">MGTTTRHTTTAFTTSSISTTFATTRTGSTSSTRRSSTISGTSTSRSTGTTSCNTGTSRGTTRATTSGGQCILFDIDKSRETFFPTATKTVYSPGESVQVFCLYGRVHSNGKTIMQFNCTSSGWDSTASVLTCADTASGAGTAVTNQNSHGATVSIGTAPPGCTGDCILFDIDPNIETYYPKPTKYLFSPGEQVMVACLYGNVHRNGKTLANYTCESGGSWDRTPATYGCSGSNLVSASTSASATCPALSVNLTNSLYPASNDTALSSRSAAGAIVVHVCNSGFVFSGTSSPIQIYLCQDDGSWTSTQTTDNCVAD</sequence>